<dbReference type="Proteomes" id="UP001589810">
    <property type="component" value="Unassembled WGS sequence"/>
</dbReference>
<keyword evidence="1" id="KW-0812">Transmembrane</keyword>
<keyword evidence="3" id="KW-1185">Reference proteome</keyword>
<evidence type="ECO:0000313" key="3">
    <source>
        <dbReference type="Proteomes" id="UP001589810"/>
    </source>
</evidence>
<dbReference type="EMBL" id="JBHLUD010000004">
    <property type="protein sequence ID" value="MFC0543079.1"/>
    <property type="molecule type" value="Genomic_DNA"/>
</dbReference>
<keyword evidence="1" id="KW-1133">Transmembrane helix</keyword>
<feature type="transmembrane region" description="Helical" evidence="1">
    <location>
        <begin position="324"/>
        <end position="346"/>
    </location>
</feature>
<name>A0ABV6MS07_9PSEU</name>
<feature type="transmembrane region" description="Helical" evidence="1">
    <location>
        <begin position="219"/>
        <end position="243"/>
    </location>
</feature>
<gene>
    <name evidence="2" type="ORF">ACFFH7_16385</name>
</gene>
<evidence type="ECO:0000313" key="2">
    <source>
        <dbReference type="EMBL" id="MFC0543079.1"/>
    </source>
</evidence>
<organism evidence="2 3">
    <name type="scientific">Kutzneria chonburiensis</name>
    <dbReference type="NCBI Taxonomy" id="1483604"/>
    <lineage>
        <taxon>Bacteria</taxon>
        <taxon>Bacillati</taxon>
        <taxon>Actinomycetota</taxon>
        <taxon>Actinomycetes</taxon>
        <taxon>Pseudonocardiales</taxon>
        <taxon>Pseudonocardiaceae</taxon>
        <taxon>Kutzneria</taxon>
    </lineage>
</organism>
<comment type="caution">
    <text evidence="2">The sequence shown here is derived from an EMBL/GenBank/DDBJ whole genome shotgun (WGS) entry which is preliminary data.</text>
</comment>
<protein>
    <recommendedName>
        <fullName evidence="4">Integral membrane protein</fullName>
    </recommendedName>
</protein>
<evidence type="ECO:0000256" key="1">
    <source>
        <dbReference type="SAM" id="Phobius"/>
    </source>
</evidence>
<evidence type="ECO:0008006" key="4">
    <source>
        <dbReference type="Google" id="ProtNLM"/>
    </source>
</evidence>
<keyword evidence="1" id="KW-0472">Membrane</keyword>
<sequence>MTERTSTTRRDLLRLRLGLLGLTVVVLAMSVWSFAATQSVLGTVRDRTAPAVLDVAAARSALMGAHSAAVGSFVHQGATLVGPGEEYTADLAVAEQDLARAAGDNAGGSTGSGELQLIAGLLTTYSGWMSQAGTHFRDGTPALYATDLWYAARSLYGSEQTLAHITHLADLQRTELDEQLSGGWLNPWTVLAWAVPSAALAFLLWFTQHHLWRKFGRRFNPALLGASALLVLLVAATASQFLLAGRAQTAGAALTSYVTSTDQQSDAVSADAQHSLILFVRTTCDQTGCGATLPDTPPPQQLTLPPTTTTASAITTGFTDATDLGWLLVLIPVLALGVAGLSLVGLQPRIDEYRYRP</sequence>
<proteinExistence type="predicted"/>
<accession>A0ABV6MS07</accession>
<reference evidence="2 3" key="1">
    <citation type="submission" date="2024-09" db="EMBL/GenBank/DDBJ databases">
        <authorList>
            <person name="Sun Q."/>
            <person name="Mori K."/>
        </authorList>
    </citation>
    <scope>NUCLEOTIDE SEQUENCE [LARGE SCALE GENOMIC DNA]</scope>
    <source>
        <strain evidence="2 3">TBRC 1432</strain>
    </source>
</reference>
<feature type="transmembrane region" description="Helical" evidence="1">
    <location>
        <begin position="188"/>
        <end position="207"/>
    </location>
</feature>
<feature type="transmembrane region" description="Helical" evidence="1">
    <location>
        <begin position="12"/>
        <end position="35"/>
    </location>
</feature>
<dbReference type="RefSeq" id="WP_273941479.1">
    <property type="nucleotide sequence ID" value="NZ_CP097263.1"/>
</dbReference>